<accession>A0AAV9HTA9</accession>
<dbReference type="PANTHER" id="PTHR24171">
    <property type="entry name" value="ANKYRIN REPEAT DOMAIN-CONTAINING PROTEIN 39-RELATED"/>
    <property type="match status" value="1"/>
</dbReference>
<dbReference type="PROSITE" id="PS50297">
    <property type="entry name" value="ANK_REP_REGION"/>
    <property type="match status" value="2"/>
</dbReference>
<proteinExistence type="predicted"/>
<organism evidence="4 5">
    <name type="scientific">Cladorrhinum samala</name>
    <dbReference type="NCBI Taxonomy" id="585594"/>
    <lineage>
        <taxon>Eukaryota</taxon>
        <taxon>Fungi</taxon>
        <taxon>Dikarya</taxon>
        <taxon>Ascomycota</taxon>
        <taxon>Pezizomycotina</taxon>
        <taxon>Sordariomycetes</taxon>
        <taxon>Sordariomycetidae</taxon>
        <taxon>Sordariales</taxon>
        <taxon>Podosporaceae</taxon>
        <taxon>Cladorrhinum</taxon>
    </lineage>
</organism>
<keyword evidence="5" id="KW-1185">Reference proteome</keyword>
<dbReference type="Proteomes" id="UP001321749">
    <property type="component" value="Unassembled WGS sequence"/>
</dbReference>
<dbReference type="InterPro" id="IPR002110">
    <property type="entry name" value="Ankyrin_rpt"/>
</dbReference>
<protein>
    <submittedName>
        <fullName evidence="4">Ankyrin repeat-containing domain protein</fullName>
    </submittedName>
</protein>
<keyword evidence="1" id="KW-0677">Repeat</keyword>
<evidence type="ECO:0000256" key="3">
    <source>
        <dbReference type="PROSITE-ProRule" id="PRU00023"/>
    </source>
</evidence>
<evidence type="ECO:0000313" key="4">
    <source>
        <dbReference type="EMBL" id="KAK4464059.1"/>
    </source>
</evidence>
<reference evidence="4" key="2">
    <citation type="submission" date="2023-06" db="EMBL/GenBank/DDBJ databases">
        <authorList>
            <consortium name="Lawrence Berkeley National Laboratory"/>
            <person name="Mondo S.J."/>
            <person name="Hensen N."/>
            <person name="Bonometti L."/>
            <person name="Westerberg I."/>
            <person name="Brannstrom I.O."/>
            <person name="Guillou S."/>
            <person name="Cros-Aarteil S."/>
            <person name="Calhoun S."/>
            <person name="Haridas S."/>
            <person name="Kuo A."/>
            <person name="Pangilinan J."/>
            <person name="Riley R."/>
            <person name="Labutti K."/>
            <person name="Andreopoulos B."/>
            <person name="Lipzen A."/>
            <person name="Chen C."/>
            <person name="Yanf M."/>
            <person name="Daum C."/>
            <person name="Ng V."/>
            <person name="Clum A."/>
            <person name="Steindorff A."/>
            <person name="Ohm R."/>
            <person name="Martin F."/>
            <person name="Silar P."/>
            <person name="Natvig D."/>
            <person name="Lalanne C."/>
            <person name="Gautier V."/>
            <person name="Ament-Velasquez S.L."/>
            <person name="Kruys A."/>
            <person name="Hutchinson M.I."/>
            <person name="Powell A.J."/>
            <person name="Barry K."/>
            <person name="Miller A.N."/>
            <person name="Grigoriev I.V."/>
            <person name="Debuchy R."/>
            <person name="Gladieux P."/>
            <person name="Thoren M.H."/>
            <person name="Johannesson H."/>
        </authorList>
    </citation>
    <scope>NUCLEOTIDE SEQUENCE</scope>
    <source>
        <strain evidence="4">PSN324</strain>
    </source>
</reference>
<comment type="caution">
    <text evidence="4">The sequence shown here is derived from an EMBL/GenBank/DDBJ whole genome shotgun (WGS) entry which is preliminary data.</text>
</comment>
<dbReference type="Pfam" id="PF00023">
    <property type="entry name" value="Ank"/>
    <property type="match status" value="1"/>
</dbReference>
<name>A0AAV9HTA9_9PEZI</name>
<dbReference type="Pfam" id="PF12796">
    <property type="entry name" value="Ank_2"/>
    <property type="match status" value="2"/>
</dbReference>
<gene>
    <name evidence="4" type="ORF">QBC42DRAFT_221440</name>
</gene>
<evidence type="ECO:0000256" key="1">
    <source>
        <dbReference type="ARBA" id="ARBA00022737"/>
    </source>
</evidence>
<feature type="repeat" description="ANK" evidence="3">
    <location>
        <begin position="211"/>
        <end position="243"/>
    </location>
</feature>
<dbReference type="PANTHER" id="PTHR24171:SF9">
    <property type="entry name" value="ANKYRIN REPEAT DOMAIN-CONTAINING PROTEIN 39"/>
    <property type="match status" value="1"/>
</dbReference>
<reference evidence="4" key="1">
    <citation type="journal article" date="2023" name="Mol. Phylogenet. Evol.">
        <title>Genome-scale phylogeny and comparative genomics of the fungal order Sordariales.</title>
        <authorList>
            <person name="Hensen N."/>
            <person name="Bonometti L."/>
            <person name="Westerberg I."/>
            <person name="Brannstrom I.O."/>
            <person name="Guillou S."/>
            <person name="Cros-Aarteil S."/>
            <person name="Calhoun S."/>
            <person name="Haridas S."/>
            <person name="Kuo A."/>
            <person name="Mondo S."/>
            <person name="Pangilinan J."/>
            <person name="Riley R."/>
            <person name="LaButti K."/>
            <person name="Andreopoulos B."/>
            <person name="Lipzen A."/>
            <person name="Chen C."/>
            <person name="Yan M."/>
            <person name="Daum C."/>
            <person name="Ng V."/>
            <person name="Clum A."/>
            <person name="Steindorff A."/>
            <person name="Ohm R.A."/>
            <person name="Martin F."/>
            <person name="Silar P."/>
            <person name="Natvig D.O."/>
            <person name="Lalanne C."/>
            <person name="Gautier V."/>
            <person name="Ament-Velasquez S.L."/>
            <person name="Kruys A."/>
            <person name="Hutchinson M.I."/>
            <person name="Powell A.J."/>
            <person name="Barry K."/>
            <person name="Miller A.N."/>
            <person name="Grigoriev I.V."/>
            <person name="Debuchy R."/>
            <person name="Gladieux P."/>
            <person name="Hiltunen Thoren M."/>
            <person name="Johannesson H."/>
        </authorList>
    </citation>
    <scope>NUCLEOTIDE SEQUENCE</scope>
    <source>
        <strain evidence="4">PSN324</strain>
    </source>
</reference>
<sequence>MSGASLGSEQSLNRSAPSLRAAVEQNAACHFVKALLDCGAGDDVRDQTSTMTLVEISAKNRNFFVTRLLLSRNFAPDSGSGAHSKTTALQHAVINGDMLTVAVLLNHGANPNLWSSEDLRTPLEIAIATKAGSLALVNLLVAKGANPNKRRSPIWYKGLESTIDAFLSPLQLAISWNHLGVLEALIFHGADVNDRASMRALFHSNVSLLQARQTPLQLAVSLNNLEAVELLLYHGANVNAPAHPRGGATAFQYAAMVGSLSIARALISRGVDVNAPAASQDGRTALEGAAENGHLVMVGFLLSGSVIVYEMDGMRAIMRARNNGHTEVVNLLQLKLPSKHRRSMYFS</sequence>
<evidence type="ECO:0000313" key="5">
    <source>
        <dbReference type="Proteomes" id="UP001321749"/>
    </source>
</evidence>
<dbReference type="PROSITE" id="PS50088">
    <property type="entry name" value="ANK_REPEAT"/>
    <property type="match status" value="4"/>
</dbReference>
<dbReference type="AlphaFoldDB" id="A0AAV9HTA9"/>
<dbReference type="Gene3D" id="1.25.40.20">
    <property type="entry name" value="Ankyrin repeat-containing domain"/>
    <property type="match status" value="3"/>
</dbReference>
<feature type="repeat" description="ANK" evidence="3">
    <location>
        <begin position="84"/>
        <end position="116"/>
    </location>
</feature>
<evidence type="ECO:0000256" key="2">
    <source>
        <dbReference type="ARBA" id="ARBA00023043"/>
    </source>
</evidence>
<feature type="repeat" description="ANK" evidence="3">
    <location>
        <begin position="165"/>
        <end position="197"/>
    </location>
</feature>
<dbReference type="EMBL" id="MU864952">
    <property type="protein sequence ID" value="KAK4464059.1"/>
    <property type="molecule type" value="Genomic_DNA"/>
</dbReference>
<dbReference type="SUPFAM" id="SSF48403">
    <property type="entry name" value="Ankyrin repeat"/>
    <property type="match status" value="1"/>
</dbReference>
<dbReference type="InterPro" id="IPR036770">
    <property type="entry name" value="Ankyrin_rpt-contain_sf"/>
</dbReference>
<dbReference type="SMART" id="SM00248">
    <property type="entry name" value="ANK"/>
    <property type="match status" value="8"/>
</dbReference>
<feature type="repeat" description="ANK" evidence="3">
    <location>
        <begin position="246"/>
        <end position="278"/>
    </location>
</feature>
<keyword evidence="2 3" id="KW-0040">ANK repeat</keyword>